<reference evidence="1" key="1">
    <citation type="submission" date="2014-09" db="EMBL/GenBank/DDBJ databases">
        <authorList>
            <person name="Magalhaes I.L.F."/>
            <person name="Oliveira U."/>
            <person name="Santos F.R."/>
            <person name="Vidigal T.H.D.A."/>
            <person name="Brescovit A.D."/>
            <person name="Santos A.J."/>
        </authorList>
    </citation>
    <scope>NUCLEOTIDE SEQUENCE</scope>
    <source>
        <tissue evidence="1">Shoot tissue taken approximately 20 cm above the soil surface</tissue>
    </source>
</reference>
<accession>A0A0A9BN68</accession>
<sequence>MFPNSPTPTHS</sequence>
<protein>
    <submittedName>
        <fullName evidence="1">Uncharacterized protein</fullName>
    </submittedName>
</protein>
<reference evidence="1" key="2">
    <citation type="journal article" date="2015" name="Data Brief">
        <title>Shoot transcriptome of the giant reed, Arundo donax.</title>
        <authorList>
            <person name="Barrero R.A."/>
            <person name="Guerrero F.D."/>
            <person name="Moolhuijzen P."/>
            <person name="Goolsby J.A."/>
            <person name="Tidwell J."/>
            <person name="Bellgard S.E."/>
            <person name="Bellgard M.I."/>
        </authorList>
    </citation>
    <scope>NUCLEOTIDE SEQUENCE</scope>
    <source>
        <tissue evidence="1">Shoot tissue taken approximately 20 cm above the soil surface</tissue>
    </source>
</reference>
<organism evidence="1">
    <name type="scientific">Arundo donax</name>
    <name type="common">Giant reed</name>
    <name type="synonym">Donax arundinaceus</name>
    <dbReference type="NCBI Taxonomy" id="35708"/>
    <lineage>
        <taxon>Eukaryota</taxon>
        <taxon>Viridiplantae</taxon>
        <taxon>Streptophyta</taxon>
        <taxon>Embryophyta</taxon>
        <taxon>Tracheophyta</taxon>
        <taxon>Spermatophyta</taxon>
        <taxon>Magnoliopsida</taxon>
        <taxon>Liliopsida</taxon>
        <taxon>Poales</taxon>
        <taxon>Poaceae</taxon>
        <taxon>PACMAD clade</taxon>
        <taxon>Arundinoideae</taxon>
        <taxon>Arundineae</taxon>
        <taxon>Arundo</taxon>
    </lineage>
</organism>
<dbReference type="EMBL" id="GBRH01237188">
    <property type="protein sequence ID" value="JAD60707.1"/>
    <property type="molecule type" value="Transcribed_RNA"/>
</dbReference>
<evidence type="ECO:0000313" key="1">
    <source>
        <dbReference type="EMBL" id="JAD60707.1"/>
    </source>
</evidence>
<name>A0A0A9BN68_ARUDO</name>
<proteinExistence type="predicted"/>